<reference evidence="1" key="2">
    <citation type="submission" date="2025-09" db="UniProtKB">
        <authorList>
            <consortium name="Ensembl"/>
        </authorList>
    </citation>
    <scope>IDENTIFICATION</scope>
</reference>
<proteinExistence type="predicted"/>
<dbReference type="AlphaFoldDB" id="A0A8C9FSG9"/>
<name>A0A8C9FSG9_PAVCR</name>
<evidence type="ECO:0000313" key="2">
    <source>
        <dbReference type="Proteomes" id="UP000694428"/>
    </source>
</evidence>
<protein>
    <submittedName>
        <fullName evidence="1">Uncharacterized protein</fullName>
    </submittedName>
</protein>
<dbReference type="Proteomes" id="UP000694428">
    <property type="component" value="Unplaced"/>
</dbReference>
<reference evidence="1" key="1">
    <citation type="submission" date="2025-08" db="UniProtKB">
        <authorList>
            <consortium name="Ensembl"/>
        </authorList>
    </citation>
    <scope>IDENTIFICATION</scope>
</reference>
<keyword evidence="2" id="KW-1185">Reference proteome</keyword>
<organism evidence="1 2">
    <name type="scientific">Pavo cristatus</name>
    <name type="common">Indian peafowl</name>
    <name type="synonym">Blue peafowl</name>
    <dbReference type="NCBI Taxonomy" id="9049"/>
    <lineage>
        <taxon>Eukaryota</taxon>
        <taxon>Metazoa</taxon>
        <taxon>Chordata</taxon>
        <taxon>Craniata</taxon>
        <taxon>Vertebrata</taxon>
        <taxon>Euteleostomi</taxon>
        <taxon>Archelosauria</taxon>
        <taxon>Archosauria</taxon>
        <taxon>Dinosauria</taxon>
        <taxon>Saurischia</taxon>
        <taxon>Theropoda</taxon>
        <taxon>Coelurosauria</taxon>
        <taxon>Aves</taxon>
        <taxon>Neognathae</taxon>
        <taxon>Galloanserae</taxon>
        <taxon>Galliformes</taxon>
        <taxon>Phasianidae</taxon>
        <taxon>Phasianinae</taxon>
        <taxon>Pavo</taxon>
    </lineage>
</organism>
<accession>A0A8C9FSG9</accession>
<sequence>MLPRQGSCCSPWAQSHVNVSNTRRAVQDAERIISVSLPTSLSLSTLPTVTSIAPTAILWGRLISRQSAGCLAIRGSPWSWKSC</sequence>
<evidence type="ECO:0000313" key="1">
    <source>
        <dbReference type="Ensembl" id="ENSPSTP00000019360.1"/>
    </source>
</evidence>
<dbReference type="Ensembl" id="ENSPSTT00000020285.1">
    <property type="protein sequence ID" value="ENSPSTP00000019360.1"/>
    <property type="gene ID" value="ENSPSTG00000013985.1"/>
</dbReference>